<dbReference type="PANTHER" id="PTHR42706:SF1">
    <property type="entry name" value="FORMYLTETRAHYDROFOLATE DEFORMYLASE 2, MITOCHONDRIAL"/>
    <property type="match status" value="1"/>
</dbReference>
<dbReference type="AlphaFoldDB" id="A0A830GAJ8"/>
<name>A0A830GAJ8_9EURY</name>
<evidence type="ECO:0000259" key="3">
    <source>
        <dbReference type="PROSITE" id="PS51671"/>
    </source>
</evidence>
<dbReference type="GO" id="GO:0006730">
    <property type="term" value="P:one-carbon metabolic process"/>
    <property type="evidence" value="ECO:0007669"/>
    <property type="project" value="UniProtKB-KW"/>
</dbReference>
<evidence type="ECO:0000313" key="5">
    <source>
        <dbReference type="Proteomes" id="UP000608850"/>
    </source>
</evidence>
<feature type="domain" description="ACT" evidence="3">
    <location>
        <begin position="19"/>
        <end position="95"/>
    </location>
</feature>
<dbReference type="InterPro" id="IPR004810">
    <property type="entry name" value="PurU"/>
</dbReference>
<keyword evidence="5" id="KW-1185">Reference proteome</keyword>
<dbReference type="Gene3D" id="3.40.50.170">
    <property type="entry name" value="Formyl transferase, N-terminal domain"/>
    <property type="match status" value="1"/>
</dbReference>
<accession>A0A830GAJ8</accession>
<dbReference type="Gene3D" id="3.30.70.260">
    <property type="match status" value="1"/>
</dbReference>
<dbReference type="GO" id="GO:0006189">
    <property type="term" value="P:'de novo' IMP biosynthetic process"/>
    <property type="evidence" value="ECO:0007669"/>
    <property type="project" value="InterPro"/>
</dbReference>
<reference evidence="4 5" key="1">
    <citation type="journal article" date="2019" name="Int. J. Syst. Evol. Microbiol.">
        <title>The Global Catalogue of Microorganisms (GCM) 10K type strain sequencing project: providing services to taxonomists for standard genome sequencing and annotation.</title>
        <authorList>
            <consortium name="The Broad Institute Genomics Platform"/>
            <consortium name="The Broad Institute Genome Sequencing Center for Infectious Disease"/>
            <person name="Wu L."/>
            <person name="Ma J."/>
        </authorList>
    </citation>
    <scope>NUCLEOTIDE SEQUENCE [LARGE SCALE GENOMIC DNA]</scope>
    <source>
        <strain evidence="4 5">JCM 16331</strain>
    </source>
</reference>
<dbReference type="InterPro" id="IPR002912">
    <property type="entry name" value="ACT_dom"/>
</dbReference>
<dbReference type="PIRSF" id="PIRSF036480">
    <property type="entry name" value="FormyFH4_hydr"/>
    <property type="match status" value="1"/>
</dbReference>
<dbReference type="PROSITE" id="PS51671">
    <property type="entry name" value="ACT"/>
    <property type="match status" value="1"/>
</dbReference>
<sequence length="316" mass="34249">MHSEHGHVLVSQMNPNLTEVTVIGDDDTGVLTRVTSVLFEHDVELEELDQQEEQGVFRVKALADTSDADESALEADLAAACDDLGVDLRVRFPEDQGGDSLGILVTKESHCLEAMLEAVESGALDADVEVVIGNHSTLADIAEEHDVPFYDVGDENGNPDESEILRLLEEHGVDVVALARYIQIISPELVFHYENRIINVHPSLLPAFPGAAAYRQAVNGGARIAGVTAHYVTPNLDQGPIITQRAFNVPDDAEEADLKEQGQPLEADALIEAVRLHVQGALEVADGRTYVDDADADLGLPMEIRELNPSEPTDRN</sequence>
<dbReference type="InterPro" id="IPR036477">
    <property type="entry name" value="Formyl_transf_N_sf"/>
</dbReference>
<keyword evidence="1" id="KW-0554">One-carbon metabolism</keyword>
<dbReference type="InterPro" id="IPR045865">
    <property type="entry name" value="ACT-like_dom_sf"/>
</dbReference>
<evidence type="ECO:0000313" key="4">
    <source>
        <dbReference type="EMBL" id="GGN10713.1"/>
    </source>
</evidence>
<dbReference type="PRINTS" id="PR01575">
    <property type="entry name" value="FFH4HYDRLASE"/>
</dbReference>
<dbReference type="SUPFAM" id="SSF55021">
    <property type="entry name" value="ACT-like"/>
    <property type="match status" value="1"/>
</dbReference>
<dbReference type="Pfam" id="PF13740">
    <property type="entry name" value="ACT_6"/>
    <property type="match status" value="1"/>
</dbReference>
<dbReference type="PANTHER" id="PTHR42706">
    <property type="entry name" value="FORMYLTETRAHYDROFOLATE DEFORMYLASE"/>
    <property type="match status" value="1"/>
</dbReference>
<dbReference type="EMBL" id="BMOQ01000002">
    <property type="protein sequence ID" value="GGN10713.1"/>
    <property type="molecule type" value="Genomic_DNA"/>
</dbReference>
<dbReference type="SUPFAM" id="SSF53328">
    <property type="entry name" value="Formyltransferase"/>
    <property type="match status" value="1"/>
</dbReference>
<organism evidence="4 5">
    <name type="scientific">Halarchaeum nitratireducens</name>
    <dbReference type="NCBI Taxonomy" id="489913"/>
    <lineage>
        <taxon>Archaea</taxon>
        <taxon>Methanobacteriati</taxon>
        <taxon>Methanobacteriota</taxon>
        <taxon>Stenosarchaea group</taxon>
        <taxon>Halobacteria</taxon>
        <taxon>Halobacteriales</taxon>
        <taxon>Halobacteriaceae</taxon>
    </lineage>
</organism>
<dbReference type="GO" id="GO:0008864">
    <property type="term" value="F:formyltetrahydrofolate deformylase activity"/>
    <property type="evidence" value="ECO:0007669"/>
    <property type="project" value="InterPro"/>
</dbReference>
<keyword evidence="2" id="KW-0378">Hydrolase</keyword>
<evidence type="ECO:0000256" key="1">
    <source>
        <dbReference type="ARBA" id="ARBA00022563"/>
    </source>
</evidence>
<dbReference type="InterPro" id="IPR002376">
    <property type="entry name" value="Formyl_transf_N"/>
</dbReference>
<protein>
    <submittedName>
        <fullName evidence="4">Formyltetrahydrofolate deformylase</fullName>
    </submittedName>
</protein>
<gene>
    <name evidence="4" type="ORF">GCM10009021_08290</name>
</gene>
<dbReference type="Pfam" id="PF00551">
    <property type="entry name" value="Formyl_trans_N"/>
    <property type="match status" value="1"/>
</dbReference>
<evidence type="ECO:0000256" key="2">
    <source>
        <dbReference type="ARBA" id="ARBA00022801"/>
    </source>
</evidence>
<comment type="caution">
    <text evidence="4">The sequence shown here is derived from an EMBL/GenBank/DDBJ whole genome shotgun (WGS) entry which is preliminary data.</text>
</comment>
<dbReference type="Proteomes" id="UP000608850">
    <property type="component" value="Unassembled WGS sequence"/>
</dbReference>
<proteinExistence type="predicted"/>